<dbReference type="EMBL" id="JBICBT010000066">
    <property type="protein sequence ID" value="KAL3124626.1"/>
    <property type="molecule type" value="Genomic_DNA"/>
</dbReference>
<gene>
    <name evidence="3" type="ORF">niasHT_010467</name>
</gene>
<dbReference type="SMART" id="SM00875">
    <property type="entry name" value="BACK"/>
    <property type="match status" value="1"/>
</dbReference>
<dbReference type="PANTHER" id="PTHR45774:SF3">
    <property type="entry name" value="BTB (POZ) DOMAIN-CONTAINING 2B-RELATED"/>
    <property type="match status" value="1"/>
</dbReference>
<feature type="domain" description="BTB" evidence="2">
    <location>
        <begin position="258"/>
        <end position="332"/>
    </location>
</feature>
<dbReference type="AlphaFoldDB" id="A0ABD2MAT7"/>
<dbReference type="PANTHER" id="PTHR45774">
    <property type="entry name" value="BTB/POZ DOMAIN-CONTAINING"/>
    <property type="match status" value="1"/>
</dbReference>
<dbReference type="CDD" id="cd18186">
    <property type="entry name" value="BTB_POZ_ZBTB_KLHL-like"/>
    <property type="match status" value="1"/>
</dbReference>
<evidence type="ECO:0000313" key="3">
    <source>
        <dbReference type="EMBL" id="KAL3124626.1"/>
    </source>
</evidence>
<evidence type="ECO:0000313" key="4">
    <source>
        <dbReference type="Proteomes" id="UP001620626"/>
    </source>
</evidence>
<accession>A0ABD2MAT7</accession>
<reference evidence="3 4" key="1">
    <citation type="submission" date="2024-10" db="EMBL/GenBank/DDBJ databases">
        <authorList>
            <person name="Kim D."/>
        </authorList>
    </citation>
    <scope>NUCLEOTIDE SEQUENCE [LARGE SCALE GENOMIC DNA]</scope>
    <source>
        <strain evidence="3">BH-2024</strain>
    </source>
</reference>
<sequence length="579" mass="65199">MEYIEQNMDTLHQSDAFLEIGQSLLCEVLDREKLAIEEELTIWRMGFECSAENRRKMLGPALFKIRFPRISKEDFTEHIVPCGVLSSDELVSVLLFHDHPGGGVSSLYPLPFSTHRLGYTLNGRVALHMDKLVDFSNDQQQQQQQQNGDSREYFHHLEETVLLRGLPWTIAADLHVRQCISRKRLDLFLYCNVESAVQTWSCNCTVTRRIPARTEGKADYVDEGVVGAIHSPDKGARFHHFMPFNFWRDSNRVTYRAEDEALTLAFDLLKAHKCIMVNASDVFESMFRFDGQNEKEKTSADCPPVIELPDVEAAAFKVLLSFIYAEDLSELNGDNAMAVLYADLPINQLANVFLAFDQSRLLNQTDFSRRCLDYIDKNAESLLHSEQFLQIDQNLLCEIFGRDQLEICGEMSIWKAALRWADAQCRPNGIGSSAENHRAMLGSALFQISSSDGLFSDEKSGICHFHSDVCSVGICTRESGGVNGATTALLWNRTRQLPERTFSNVSNQWGTIFIDFEELMEPCYGMYDKKGAGKSDTGKSDTGKSDTGKSDTSRKSDTDGKSDTSGRSGTGKSDNNFKF</sequence>
<organism evidence="3 4">
    <name type="scientific">Heterodera trifolii</name>
    <dbReference type="NCBI Taxonomy" id="157864"/>
    <lineage>
        <taxon>Eukaryota</taxon>
        <taxon>Metazoa</taxon>
        <taxon>Ecdysozoa</taxon>
        <taxon>Nematoda</taxon>
        <taxon>Chromadorea</taxon>
        <taxon>Rhabditida</taxon>
        <taxon>Tylenchina</taxon>
        <taxon>Tylenchomorpha</taxon>
        <taxon>Tylenchoidea</taxon>
        <taxon>Heteroderidae</taxon>
        <taxon>Heteroderinae</taxon>
        <taxon>Heterodera</taxon>
    </lineage>
</organism>
<proteinExistence type="predicted"/>
<comment type="caution">
    <text evidence="3">The sequence shown here is derived from an EMBL/GenBank/DDBJ whole genome shotgun (WGS) entry which is preliminary data.</text>
</comment>
<dbReference type="InterPro" id="IPR011705">
    <property type="entry name" value="BACK"/>
</dbReference>
<dbReference type="Gene3D" id="3.30.710.10">
    <property type="entry name" value="Potassium Channel Kv1.1, Chain A"/>
    <property type="match status" value="1"/>
</dbReference>
<feature type="compositionally biased region" description="Polar residues" evidence="1">
    <location>
        <begin position="565"/>
        <end position="579"/>
    </location>
</feature>
<keyword evidence="4" id="KW-1185">Reference proteome</keyword>
<name>A0ABD2MAT7_9BILA</name>
<evidence type="ECO:0000256" key="1">
    <source>
        <dbReference type="SAM" id="MobiDB-lite"/>
    </source>
</evidence>
<dbReference type="InterPro" id="IPR000210">
    <property type="entry name" value="BTB/POZ_dom"/>
</dbReference>
<feature type="region of interest" description="Disordered" evidence="1">
    <location>
        <begin position="531"/>
        <end position="579"/>
    </location>
</feature>
<dbReference type="SUPFAM" id="SSF54695">
    <property type="entry name" value="POZ domain"/>
    <property type="match status" value="1"/>
</dbReference>
<dbReference type="PROSITE" id="PS50097">
    <property type="entry name" value="BTB"/>
    <property type="match status" value="1"/>
</dbReference>
<dbReference type="Proteomes" id="UP001620626">
    <property type="component" value="Unassembled WGS sequence"/>
</dbReference>
<dbReference type="InterPro" id="IPR011333">
    <property type="entry name" value="SKP1/BTB/POZ_sf"/>
</dbReference>
<protein>
    <recommendedName>
        <fullName evidence="2">BTB domain-containing protein</fullName>
    </recommendedName>
</protein>
<evidence type="ECO:0000259" key="2">
    <source>
        <dbReference type="PROSITE" id="PS50097"/>
    </source>
</evidence>
<dbReference type="Pfam" id="PF00651">
    <property type="entry name" value="BTB"/>
    <property type="match status" value="1"/>
</dbReference>
<feature type="compositionally biased region" description="Basic and acidic residues" evidence="1">
    <location>
        <begin position="531"/>
        <end position="564"/>
    </location>
</feature>
<dbReference type="Pfam" id="PF07707">
    <property type="entry name" value="BACK"/>
    <property type="match status" value="2"/>
</dbReference>
<dbReference type="Gene3D" id="1.25.40.420">
    <property type="match status" value="2"/>
</dbReference>